<keyword evidence="20" id="KW-1185">Reference proteome</keyword>
<feature type="binding site" evidence="15">
    <location>
        <position position="1292"/>
    </location>
    <ligand>
        <name>ATP</name>
        <dbReference type="ChEBI" id="CHEBI:30616"/>
    </ligand>
</feature>
<evidence type="ECO:0000313" key="19">
    <source>
        <dbReference type="EMBL" id="KAF9662930.1"/>
    </source>
</evidence>
<feature type="compositionally biased region" description="Polar residues" evidence="16">
    <location>
        <begin position="879"/>
        <end position="888"/>
    </location>
</feature>
<feature type="region of interest" description="Disordered" evidence="16">
    <location>
        <begin position="875"/>
        <end position="932"/>
    </location>
</feature>
<comment type="similarity">
    <text evidence="4">Belongs to the cytochrome P450 family.</text>
</comment>
<evidence type="ECO:0000256" key="8">
    <source>
        <dbReference type="ARBA" id="ARBA00022723"/>
    </source>
</evidence>
<evidence type="ECO:0000256" key="4">
    <source>
        <dbReference type="ARBA" id="ARBA00010617"/>
    </source>
</evidence>
<dbReference type="InterPro" id="IPR017441">
    <property type="entry name" value="Protein_kinase_ATP_BS"/>
</dbReference>
<dbReference type="InterPro" id="IPR002401">
    <property type="entry name" value="Cyt_P450_E_grp-I"/>
</dbReference>
<feature type="compositionally biased region" description="Polar residues" evidence="16">
    <location>
        <begin position="1693"/>
        <end position="1707"/>
    </location>
</feature>
<dbReference type="EMBL" id="JADGMS010000018">
    <property type="protein sequence ID" value="KAF9662930.1"/>
    <property type="molecule type" value="Genomic_DNA"/>
</dbReference>
<evidence type="ECO:0000256" key="9">
    <source>
        <dbReference type="ARBA" id="ARBA00022741"/>
    </source>
</evidence>
<dbReference type="InterPro" id="IPR017972">
    <property type="entry name" value="Cyt_P450_CS"/>
</dbReference>
<evidence type="ECO:0000256" key="12">
    <source>
        <dbReference type="ARBA" id="ARBA00023002"/>
    </source>
</evidence>
<keyword evidence="10" id="KW-0418">Kinase</keyword>
<feature type="compositionally biased region" description="Polar residues" evidence="16">
    <location>
        <begin position="1480"/>
        <end position="1493"/>
    </location>
</feature>
<dbReference type="InterPro" id="IPR011009">
    <property type="entry name" value="Kinase-like_dom_sf"/>
</dbReference>
<dbReference type="GO" id="GO:0005886">
    <property type="term" value="C:plasma membrane"/>
    <property type="evidence" value="ECO:0007669"/>
    <property type="project" value="UniProtKB-SubCell"/>
</dbReference>
<dbReference type="Gene3D" id="1.10.630.10">
    <property type="entry name" value="Cytochrome P450"/>
    <property type="match status" value="2"/>
</dbReference>
<dbReference type="OrthoDB" id="1470350at2759"/>
<feature type="compositionally biased region" description="Polar residues" evidence="16">
    <location>
        <begin position="2136"/>
        <end position="2148"/>
    </location>
</feature>
<evidence type="ECO:0000256" key="6">
    <source>
        <dbReference type="ARBA" id="ARBA00022527"/>
    </source>
</evidence>
<dbReference type="Pfam" id="PF07714">
    <property type="entry name" value="PK_Tyr_Ser-Thr"/>
    <property type="match status" value="3"/>
</dbReference>
<dbReference type="GO" id="GO:0016705">
    <property type="term" value="F:oxidoreductase activity, acting on paired donors, with incorporation or reduction of molecular oxygen"/>
    <property type="evidence" value="ECO:0007669"/>
    <property type="project" value="InterPro"/>
</dbReference>
<feature type="compositionally biased region" description="Basic and acidic residues" evidence="16">
    <location>
        <begin position="920"/>
        <end position="932"/>
    </location>
</feature>
<evidence type="ECO:0000256" key="17">
    <source>
        <dbReference type="SAM" id="Phobius"/>
    </source>
</evidence>
<evidence type="ECO:0000256" key="2">
    <source>
        <dbReference type="ARBA" id="ARBA00004167"/>
    </source>
</evidence>
<sequence length="2543" mass="285771">MDPRLEGKYPPRLASRMALVSALCLSDDPQFRPSMKEKMERFYSNLLLLVVSFITVSLLVIISRHRVHRKYSNLPPGSLGLPYVGESLKFLIQGWNGHPENFFFERKAKYSSEIFKTNLFFEHAAVLCGAAGNKFLFSNENKLVEAWWPNIVTKIFPSAHNASRTEEVKKMRVAFLHFLKPEALQRYIGVMDATTRNHFAREWENKKEVVVFPLSMSYTFAVACLLFLSIEDPDHIARIAKPFKDVAFCVFSIPVNLPGTGMNRAIKASNVIRDELLAIIRQKKKDLADENAYSTEDLLSHLLLKRDENGKYMTELQIADRILALFLGGHDSPSTACTFIVRYLAEQPHIYERVYQEQTEIIRSKASGDELLTWDDIQKMKYSWNVICEVLRLAPPFPGSFKEAKTDIIFNGFSIPKGWKLCWNTNATHRSHEYFPEPEKFDPSRFEGNGPAPYTYVPFGGGPRMCPGKEYSRLQLLVFTHNLVRRFKFDKLIPRDKIVCCFTMVSSFISTWMSISPLSGVNNIIFGELDNSKLRELAYDKLRAATFNFSMNLLLRRGGFGNVHKGWLKEQRLSKCARNRLIAVKKFSGDTQQGYLGFTTEISLLGKVSHPNVIKLLGFCRENEEKILVYEYLPKGTLEYHLFSSMEKIHSLEHPVIHKDLKPANILFDESYTAKIGYFGLAITAPASSRDHDEYMREDRIAGTYGYIDPFYAQNGNFLYLEWTEKYLNNRFRLRGIMDSRLEGKYVTGQASEIAMLALRCLVSIPKFRPSMKEVAETLEKIKTRAYNRKNLVMCGKCHEAGHNTRSCDKISQVGGNSKLPNASEAITEKKTSSTQSAVQQDSERSETSGVVAETLQKAPSSSNLLDACNAMKNDKTSEIQSPHPQQGSKRDEANRIATNKPRNNHPRKTTAAGGNSKALEARNTAKKDKTFSSRLTIQQGNTRKEANGVATSLSCSSAPNTKIPSDSKLLDTAGATTEEKISTTKSIVRQGKKRNETNGAVTSTTRIKGMSELPNASNVARKVKAQSTVQQVNKRNIIRSKAFGDELLTWDDIQKMKNSWNVICEVLRLAPPFPGSFKEAKTDIVFNGFSIPKGWKLCWNTNATHRSPEYFPEPEKFDPSRFEGNGPTPYTYVPFGGGPRMCPGKEYSRLQLLVFTHNLVRRFKFNKLILRDKIVYSPSPVPEKGLPIRLHPHIDASPVDSVEFSCCFTMVTSCISTWMSISPLSGENNIIFGALDNSKFREFTYEELRAATFNFSKNLLLGRGGFGNVYKGWLKEQRLSKGARNQRIAVKRFSGDTQRRYLAFTVQTEISLLGRVFHPNIIKLLGFCRENEEKILLYSTILISTLYNLIFVPNTHVSPGTEKPDRLLTWEIRLKIAMEIAEGLSYLHSLEHPVIHKDLKPANILLDKSYTAKISDFGLAITAPASSQDHDGYIREDGIAGTYGYMDPLYARNGNFLCLCGKCHEAGHYTRSCEKISQVGGNSKLPNASEATITEKRTSSTQSTVQQDSERSEASGVVTETHQITPKVDQFYSFDFFKLTLCDLQTYMQRKMRRLQQFNHLILNKEAKGMRQMAVVPTNLGTIILEKQPPVIGRNSKALEARNTAKKDKTSSRLTVQQGNTRKEANGVATSPSCNSGPKTKIPSDSKLLDTAGATTEEKISTTKSIVRQGKKRNETNGVVTSRTRSKGPKKINTSKSELPNASNVGSKVKAQSTVQQTLDWQPQHLHPREIMMTIYKKIELCKESTCINGNAFTEVGRIDASPVDSVEFSCCFTMVTSCISTWMSISPLSGENNIIFGALDNSKFREFTYEELRAATFNFSKNLLLGRGGFGNVYKGWLKEQRLSKGARNQRIAVKRFSGDTQRRYLAFTVQTEISLMGKVSHPNILKLLGFCRENEEKILLRTPFIFQQVENRIILNLELYTTILISTLYNLIFVPNTHVSPGTEKPDRLLSWEIRLKIAMEIAEGLSYLHSLEHPVIHKDLKPANILLDKSYTAKIADFGLAITAPASSLDHDEYIREDEIAGTYGYIDPFYARNGIFLYLCGKCHEAGHYTRSCEKISQVGGNSKLPNASEATITEKKTSSTQSTVQRDSDKSEASGVVTETHQITPKVDQFYSFDFFKLTFSNLHATKNEKTSAIQSPYPQQGSKRDEANRIGANKPRNNHPRKTTAVGGNSKALEARNTAKKDKTSTSRLTVQQGKEVNGVATSPSCNSGPKTKIPNTAGATTEEKISTTKSIGRQGKKRNETNGVVTSTTRSKGRSELPNASNVARKMKAQSTVKQVNKRNVPAHGRSELPNASNVARKVKVQSTVQQVNKRNHVNGYYHIIKEFHGLSNSITYSPLIEVEKIIKLILIISKDQLLFSNSLKQLHKDFTAAIVKLLSQQITEKIDMLLTVASFAAEEEVFDAVKIQLYNMLVRGDISILVSNVSGNSWFSTATTNFTTWISHAKDAVRGKNVPEDIELPALPSKLEVFTLEQLKEATLNFRNDMILGKGGFGIVYKGLLKEKVPFKRSRKLRIAVKKLGSDSKQGLRQWQVNVFYC</sequence>
<dbReference type="InterPro" id="IPR001878">
    <property type="entry name" value="Znf_CCHC"/>
</dbReference>
<dbReference type="PROSITE" id="PS00108">
    <property type="entry name" value="PROTEIN_KINASE_ST"/>
    <property type="match status" value="3"/>
</dbReference>
<keyword evidence="17" id="KW-1133">Transmembrane helix</keyword>
<keyword evidence="6" id="KW-0723">Serine/threonine-protein kinase</keyword>
<feature type="compositionally biased region" description="Polar residues" evidence="16">
    <location>
        <begin position="2193"/>
        <end position="2227"/>
    </location>
</feature>
<evidence type="ECO:0000256" key="1">
    <source>
        <dbReference type="ARBA" id="ARBA00001971"/>
    </source>
</evidence>
<comment type="cofactor">
    <cofactor evidence="1 14">
        <name>heme</name>
        <dbReference type="ChEBI" id="CHEBI:30413"/>
    </cofactor>
</comment>
<keyword evidence="7" id="KW-0808">Transferase</keyword>
<keyword evidence="9 15" id="KW-0547">Nucleotide-binding</keyword>
<dbReference type="PRINTS" id="PR00463">
    <property type="entry name" value="EP450I"/>
</dbReference>
<keyword evidence="14" id="KW-0349">Heme</keyword>
<evidence type="ECO:0000259" key="18">
    <source>
        <dbReference type="PROSITE" id="PS50011"/>
    </source>
</evidence>
<feature type="domain" description="Protein kinase" evidence="18">
    <location>
        <begin position="549"/>
        <end position="782"/>
    </location>
</feature>
<dbReference type="InterPro" id="IPR036396">
    <property type="entry name" value="Cyt_P450_sf"/>
</dbReference>
<dbReference type="InterPro" id="IPR001128">
    <property type="entry name" value="Cyt_P450"/>
</dbReference>
<feature type="domain" description="Protein kinase" evidence="18">
    <location>
        <begin position="1256"/>
        <end position="1564"/>
    </location>
</feature>
<dbReference type="PANTHER" id="PTHR45621">
    <property type="entry name" value="OS01G0588500 PROTEIN-RELATED"/>
    <property type="match status" value="1"/>
</dbReference>
<dbReference type="Gene3D" id="1.10.510.10">
    <property type="entry name" value="Transferase(Phosphotransferase) domain 1"/>
    <property type="match status" value="3"/>
</dbReference>
<feature type="binding site" evidence="15">
    <location>
        <position position="1857"/>
    </location>
    <ligand>
        <name>ATP</name>
        <dbReference type="ChEBI" id="CHEBI:30616"/>
    </ligand>
</feature>
<keyword evidence="17" id="KW-0812">Transmembrane</keyword>
<accession>A0A835ME74</accession>
<evidence type="ECO:0000256" key="13">
    <source>
        <dbReference type="ARBA" id="ARBA00023004"/>
    </source>
</evidence>
<feature type="compositionally biased region" description="Polar residues" evidence="16">
    <location>
        <begin position="2249"/>
        <end position="2258"/>
    </location>
</feature>
<feature type="domain" description="Protein kinase" evidence="18">
    <location>
        <begin position="1821"/>
        <end position="2169"/>
    </location>
</feature>
<dbReference type="Gene3D" id="3.30.200.20">
    <property type="entry name" value="Phosphorylase Kinase, domain 1"/>
    <property type="match status" value="4"/>
</dbReference>
<dbReference type="InterPro" id="IPR000719">
    <property type="entry name" value="Prot_kinase_dom"/>
</dbReference>
<keyword evidence="11 15" id="KW-0067">ATP-binding</keyword>
<evidence type="ECO:0000256" key="15">
    <source>
        <dbReference type="PROSITE-ProRule" id="PRU10141"/>
    </source>
</evidence>
<dbReference type="SMART" id="SM00220">
    <property type="entry name" value="S_TKc"/>
    <property type="match status" value="3"/>
</dbReference>
<dbReference type="GO" id="GO:0004674">
    <property type="term" value="F:protein serine/threonine kinase activity"/>
    <property type="evidence" value="ECO:0007669"/>
    <property type="project" value="UniProtKB-KW"/>
</dbReference>
<feature type="region of interest" description="Disordered" evidence="16">
    <location>
        <begin position="982"/>
        <end position="1003"/>
    </location>
</feature>
<feature type="region of interest" description="Disordered" evidence="16">
    <location>
        <begin position="807"/>
        <end position="850"/>
    </location>
</feature>
<keyword evidence="13 14" id="KW-0408">Iron</keyword>
<feature type="compositionally biased region" description="Polar residues" evidence="16">
    <location>
        <begin position="1629"/>
        <end position="1639"/>
    </location>
</feature>
<dbReference type="GO" id="GO:0008270">
    <property type="term" value="F:zinc ion binding"/>
    <property type="evidence" value="ECO:0007669"/>
    <property type="project" value="InterPro"/>
</dbReference>
<dbReference type="GO" id="GO:0020037">
    <property type="term" value="F:heme binding"/>
    <property type="evidence" value="ECO:0007669"/>
    <property type="project" value="InterPro"/>
</dbReference>
<feature type="region of interest" description="Disordered" evidence="16">
    <location>
        <begin position="1479"/>
        <end position="1520"/>
    </location>
</feature>
<dbReference type="SMART" id="SM00343">
    <property type="entry name" value="ZnF_C2HC"/>
    <property type="match status" value="3"/>
</dbReference>
<dbReference type="SUPFAM" id="SSF48264">
    <property type="entry name" value="Cytochrome P450"/>
    <property type="match status" value="2"/>
</dbReference>
<dbReference type="InterPro" id="IPR001245">
    <property type="entry name" value="Ser-Thr/Tyr_kinase_cat_dom"/>
</dbReference>
<dbReference type="InterPro" id="IPR050823">
    <property type="entry name" value="Plant_Ser_Thr_Prot_Kinase"/>
</dbReference>
<evidence type="ECO:0000256" key="3">
    <source>
        <dbReference type="ARBA" id="ARBA00004236"/>
    </source>
</evidence>
<feature type="region of interest" description="Disordered" evidence="16">
    <location>
        <begin position="1601"/>
        <end position="1707"/>
    </location>
</feature>
<name>A0A835ME74_9ROSI</name>
<comment type="subcellular location">
    <subcellularLocation>
        <location evidence="3">Cell membrane</location>
    </subcellularLocation>
    <subcellularLocation>
        <location evidence="2">Membrane</location>
        <topology evidence="2">Single-pass membrane protein</topology>
    </subcellularLocation>
</comment>
<dbReference type="GO" id="GO:0004497">
    <property type="term" value="F:monooxygenase activity"/>
    <property type="evidence" value="ECO:0007669"/>
    <property type="project" value="InterPro"/>
</dbReference>
<feature type="binding site" evidence="15">
    <location>
        <position position="2524"/>
    </location>
    <ligand>
        <name>ATP</name>
        <dbReference type="ChEBI" id="CHEBI:30616"/>
    </ligand>
</feature>
<dbReference type="GO" id="GO:0003676">
    <property type="term" value="F:nucleic acid binding"/>
    <property type="evidence" value="ECO:0007669"/>
    <property type="project" value="InterPro"/>
</dbReference>
<dbReference type="GO" id="GO:0005524">
    <property type="term" value="F:ATP binding"/>
    <property type="evidence" value="ECO:0007669"/>
    <property type="project" value="UniProtKB-UniRule"/>
</dbReference>
<keyword evidence="12" id="KW-0560">Oxidoreductase</keyword>
<evidence type="ECO:0000313" key="20">
    <source>
        <dbReference type="Proteomes" id="UP000657918"/>
    </source>
</evidence>
<evidence type="ECO:0000256" key="5">
    <source>
        <dbReference type="ARBA" id="ARBA00022475"/>
    </source>
</evidence>
<comment type="caution">
    <text evidence="19">The sequence shown here is derived from an EMBL/GenBank/DDBJ whole genome shotgun (WGS) entry which is preliminary data.</text>
</comment>
<gene>
    <name evidence="19" type="ORF">SADUNF_Sadunf18G0105500</name>
</gene>
<keyword evidence="5" id="KW-1003">Cell membrane</keyword>
<evidence type="ECO:0000256" key="10">
    <source>
        <dbReference type="ARBA" id="ARBA00022777"/>
    </source>
</evidence>
<dbReference type="FunFam" id="1.10.630.10:FF:000022">
    <property type="entry name" value="Taxadiene 5-alpha hydroxylase"/>
    <property type="match status" value="1"/>
</dbReference>
<feature type="transmembrane region" description="Helical" evidence="17">
    <location>
        <begin position="42"/>
        <end position="62"/>
    </location>
</feature>
<reference evidence="19 20" key="1">
    <citation type="submission" date="2020-10" db="EMBL/GenBank/DDBJ databases">
        <title>Plant Genome Project.</title>
        <authorList>
            <person name="Zhang R.-G."/>
        </authorList>
    </citation>
    <scope>NUCLEOTIDE SEQUENCE [LARGE SCALE GENOMIC DNA]</scope>
    <source>
        <strain evidence="19">FAFU-HL-1</strain>
        <tissue evidence="19">Leaf</tissue>
    </source>
</reference>
<evidence type="ECO:0000256" key="16">
    <source>
        <dbReference type="SAM" id="MobiDB-lite"/>
    </source>
</evidence>
<feature type="compositionally biased region" description="Basic and acidic residues" evidence="16">
    <location>
        <begin position="2180"/>
        <end position="2192"/>
    </location>
</feature>
<feature type="region of interest" description="Disordered" evidence="16">
    <location>
        <begin position="2063"/>
        <end position="2104"/>
    </location>
</feature>
<feature type="binding site" description="axial binding residue" evidence="14">
    <location>
        <position position="466"/>
    </location>
    <ligand>
        <name>heme</name>
        <dbReference type="ChEBI" id="CHEBI:30413"/>
    </ligand>
    <ligandPart>
        <name>Fe</name>
        <dbReference type="ChEBI" id="CHEBI:18248"/>
    </ligandPart>
</feature>
<feature type="transmembrane region" description="Helical" evidence="17">
    <location>
        <begin position="209"/>
        <end position="230"/>
    </location>
</feature>
<feature type="compositionally biased region" description="Basic and acidic residues" evidence="16">
    <location>
        <begin position="1601"/>
        <end position="1612"/>
    </location>
</feature>
<organism evidence="19 20">
    <name type="scientific">Salix dunnii</name>
    <dbReference type="NCBI Taxonomy" id="1413687"/>
    <lineage>
        <taxon>Eukaryota</taxon>
        <taxon>Viridiplantae</taxon>
        <taxon>Streptophyta</taxon>
        <taxon>Embryophyta</taxon>
        <taxon>Tracheophyta</taxon>
        <taxon>Spermatophyta</taxon>
        <taxon>Magnoliopsida</taxon>
        <taxon>eudicotyledons</taxon>
        <taxon>Gunneridae</taxon>
        <taxon>Pentapetalae</taxon>
        <taxon>rosids</taxon>
        <taxon>fabids</taxon>
        <taxon>Malpighiales</taxon>
        <taxon>Salicaceae</taxon>
        <taxon>Saliceae</taxon>
        <taxon>Salix</taxon>
    </lineage>
</organism>
<evidence type="ECO:0000256" key="14">
    <source>
        <dbReference type="PIRSR" id="PIRSR602401-1"/>
    </source>
</evidence>
<dbReference type="CDD" id="cd11043">
    <property type="entry name" value="CYP90-like"/>
    <property type="match status" value="1"/>
</dbReference>
<keyword evidence="8 14" id="KW-0479">Metal-binding</keyword>
<proteinExistence type="inferred from homology"/>
<dbReference type="InterPro" id="IPR008271">
    <property type="entry name" value="Ser/Thr_kinase_AS"/>
</dbReference>
<protein>
    <recommendedName>
        <fullName evidence="18">Protein kinase domain-containing protein</fullName>
    </recommendedName>
</protein>
<evidence type="ECO:0000256" key="7">
    <source>
        <dbReference type="ARBA" id="ARBA00022679"/>
    </source>
</evidence>
<dbReference type="PROSITE" id="PS00107">
    <property type="entry name" value="PROTEIN_KINASE_ATP"/>
    <property type="match status" value="3"/>
</dbReference>
<dbReference type="Pfam" id="PF00067">
    <property type="entry name" value="p450"/>
    <property type="match status" value="2"/>
</dbReference>
<evidence type="ECO:0000256" key="11">
    <source>
        <dbReference type="ARBA" id="ARBA00022840"/>
    </source>
</evidence>
<feature type="compositionally biased region" description="Polar residues" evidence="16">
    <location>
        <begin position="2064"/>
        <end position="2077"/>
    </location>
</feature>
<dbReference type="GO" id="GO:0005506">
    <property type="term" value="F:iron ion binding"/>
    <property type="evidence" value="ECO:0007669"/>
    <property type="project" value="InterPro"/>
</dbReference>
<feature type="region of interest" description="Disordered" evidence="16">
    <location>
        <begin position="2136"/>
        <end position="2297"/>
    </location>
</feature>
<dbReference type="PROSITE" id="PS00086">
    <property type="entry name" value="CYTOCHROME_P450"/>
    <property type="match status" value="2"/>
</dbReference>
<keyword evidence="17" id="KW-0472">Membrane</keyword>
<dbReference type="SUPFAM" id="SSF56112">
    <property type="entry name" value="Protein kinase-like (PK-like)"/>
    <property type="match status" value="4"/>
</dbReference>
<dbReference type="PROSITE" id="PS50011">
    <property type="entry name" value="PROTEIN_KINASE_DOM"/>
    <property type="match status" value="3"/>
</dbReference>
<dbReference type="Proteomes" id="UP000657918">
    <property type="component" value="Unassembled WGS sequence"/>
</dbReference>